<dbReference type="SUPFAM" id="SSF54534">
    <property type="entry name" value="FKBP-like"/>
    <property type="match status" value="2"/>
</dbReference>
<evidence type="ECO:0000256" key="3">
    <source>
        <dbReference type="ARBA" id="ARBA00013194"/>
    </source>
</evidence>
<dbReference type="AlphaFoldDB" id="A0A839SBP8"/>
<dbReference type="InterPro" id="IPR001179">
    <property type="entry name" value="PPIase_FKBP_dom"/>
</dbReference>
<name>A0A839SBP8_9SPHI</name>
<dbReference type="PANTHER" id="PTHR43811:SF19">
    <property type="entry name" value="39 KDA FK506-BINDING NUCLEAR PROTEIN"/>
    <property type="match status" value="1"/>
</dbReference>
<accession>A0A839SBP8</accession>
<dbReference type="InterPro" id="IPR046357">
    <property type="entry name" value="PPIase_dom_sf"/>
</dbReference>
<organism evidence="8 9">
    <name type="scientific">Mucilaginibacter gotjawali</name>
    <dbReference type="NCBI Taxonomy" id="1550579"/>
    <lineage>
        <taxon>Bacteria</taxon>
        <taxon>Pseudomonadati</taxon>
        <taxon>Bacteroidota</taxon>
        <taxon>Sphingobacteriia</taxon>
        <taxon>Sphingobacteriales</taxon>
        <taxon>Sphingobacteriaceae</taxon>
        <taxon>Mucilaginibacter</taxon>
    </lineage>
</organism>
<protein>
    <recommendedName>
        <fullName evidence="3 6">peptidylprolyl isomerase</fullName>
        <ecNumber evidence="3 6">5.2.1.8</ecNumber>
    </recommendedName>
</protein>
<evidence type="ECO:0000256" key="6">
    <source>
        <dbReference type="PROSITE-ProRule" id="PRU00277"/>
    </source>
</evidence>
<evidence type="ECO:0000313" key="8">
    <source>
        <dbReference type="EMBL" id="MBB3055028.1"/>
    </source>
</evidence>
<evidence type="ECO:0000256" key="4">
    <source>
        <dbReference type="ARBA" id="ARBA00023110"/>
    </source>
</evidence>
<comment type="catalytic activity">
    <reaction evidence="1 6">
        <text>[protein]-peptidylproline (omega=180) = [protein]-peptidylproline (omega=0)</text>
        <dbReference type="Rhea" id="RHEA:16237"/>
        <dbReference type="Rhea" id="RHEA-COMP:10747"/>
        <dbReference type="Rhea" id="RHEA-COMP:10748"/>
        <dbReference type="ChEBI" id="CHEBI:83833"/>
        <dbReference type="ChEBI" id="CHEBI:83834"/>
        <dbReference type="EC" id="5.2.1.8"/>
    </reaction>
</comment>
<reference evidence="8" key="1">
    <citation type="submission" date="2020-08" db="EMBL/GenBank/DDBJ databases">
        <title>Genomic Encyclopedia of Type Strains, Phase III (KMG-III): the genomes of soil and plant-associated and newly described type strains.</title>
        <authorList>
            <person name="Whitman W."/>
        </authorList>
    </citation>
    <scope>NUCLEOTIDE SEQUENCE [LARGE SCALE GENOMIC DNA]</scope>
    <source>
        <strain evidence="8">CECT 8628</strain>
    </source>
</reference>
<dbReference type="OrthoDB" id="669809at2"/>
<keyword evidence="9" id="KW-1185">Reference proteome</keyword>
<dbReference type="RefSeq" id="WP_096355107.1">
    <property type="nucleotide sequence ID" value="NZ_AP017313.1"/>
</dbReference>
<comment type="caution">
    <text evidence="8">The sequence shown here is derived from an EMBL/GenBank/DDBJ whole genome shotgun (WGS) entry which is preliminary data.</text>
</comment>
<evidence type="ECO:0000256" key="2">
    <source>
        <dbReference type="ARBA" id="ARBA00006577"/>
    </source>
</evidence>
<dbReference type="Gene3D" id="3.10.50.40">
    <property type="match status" value="2"/>
</dbReference>
<evidence type="ECO:0000256" key="5">
    <source>
        <dbReference type="ARBA" id="ARBA00023235"/>
    </source>
</evidence>
<sequence>MKQTIFSVIVISIIGVILSTGMSSCRKDNNQLTIKQYDDIQINNYITANGLSGFSRDTSGGDTTGIYYKIISPGSGPALQYSDKVAFVYTYKTLDGSYVTSDTIANHYYDYVGHIHNNNYPLGLQTAVHNILKYSNATMRLLIPSHLAYGKNGSGSGSSQVANNRIAGNESLDVYIHAINYLPINNATTNGFPAYDDMVIQNYMKANNLTGYTKTADGLYYSILTPGTGTDAILATSTITATYTGQLLNGNIFDGAHNGTNVMPATVISGFIPGVTEGLQKAVVGTKISMLIPSSIAYGISGSSGIPPFSCLRFTWQIVTVTQ</sequence>
<gene>
    <name evidence="8" type="ORF">FHS11_001445</name>
</gene>
<dbReference type="EMBL" id="JACHWX010000003">
    <property type="protein sequence ID" value="MBB3055028.1"/>
    <property type="molecule type" value="Genomic_DNA"/>
</dbReference>
<dbReference type="Pfam" id="PF00254">
    <property type="entry name" value="FKBP_C"/>
    <property type="match status" value="1"/>
</dbReference>
<evidence type="ECO:0000313" key="9">
    <source>
        <dbReference type="Proteomes" id="UP000539265"/>
    </source>
</evidence>
<dbReference type="PROSITE" id="PS50059">
    <property type="entry name" value="FKBP_PPIASE"/>
    <property type="match status" value="1"/>
</dbReference>
<proteinExistence type="inferred from homology"/>
<keyword evidence="5 6" id="KW-0413">Isomerase</keyword>
<dbReference type="GO" id="GO:0003755">
    <property type="term" value="F:peptidyl-prolyl cis-trans isomerase activity"/>
    <property type="evidence" value="ECO:0007669"/>
    <property type="project" value="UniProtKB-KW"/>
</dbReference>
<feature type="domain" description="PPIase FKBP-type" evidence="7">
    <location>
        <begin position="236"/>
        <end position="322"/>
    </location>
</feature>
<dbReference type="EC" id="5.2.1.8" evidence="3 6"/>
<comment type="similarity">
    <text evidence="2">Belongs to the FKBP-type PPIase family.</text>
</comment>
<evidence type="ECO:0000259" key="7">
    <source>
        <dbReference type="PROSITE" id="PS50059"/>
    </source>
</evidence>
<dbReference type="PROSITE" id="PS51257">
    <property type="entry name" value="PROKAR_LIPOPROTEIN"/>
    <property type="match status" value="1"/>
</dbReference>
<dbReference type="Proteomes" id="UP000539265">
    <property type="component" value="Unassembled WGS sequence"/>
</dbReference>
<dbReference type="PANTHER" id="PTHR43811">
    <property type="entry name" value="FKBP-TYPE PEPTIDYL-PROLYL CIS-TRANS ISOMERASE FKPA"/>
    <property type="match status" value="1"/>
</dbReference>
<keyword evidence="4 6" id="KW-0697">Rotamase</keyword>
<evidence type="ECO:0000256" key="1">
    <source>
        <dbReference type="ARBA" id="ARBA00000971"/>
    </source>
</evidence>